<protein>
    <submittedName>
        <fullName evidence="1">Uncharacterized protein</fullName>
    </submittedName>
</protein>
<organism evidence="1 2">
    <name type="scientific">Bifidobacterium angulatum DSM 20098 = JCM 7096</name>
    <dbReference type="NCBI Taxonomy" id="518635"/>
    <lineage>
        <taxon>Bacteria</taxon>
        <taxon>Bacillati</taxon>
        <taxon>Actinomycetota</taxon>
        <taxon>Actinomycetes</taxon>
        <taxon>Bifidobacteriales</taxon>
        <taxon>Bifidobacteriaceae</taxon>
        <taxon>Bifidobacterium</taxon>
    </lineage>
</organism>
<evidence type="ECO:0000313" key="1">
    <source>
        <dbReference type="EMBL" id="EEP21645.1"/>
    </source>
</evidence>
<dbReference type="STRING" id="1683.Bang102_006810"/>
<comment type="caution">
    <text evidence="1">The sequence shown here is derived from an EMBL/GenBank/DDBJ whole genome shotgun (WGS) entry which is preliminary data.</text>
</comment>
<evidence type="ECO:0000313" key="2">
    <source>
        <dbReference type="Proteomes" id="UP000006408"/>
    </source>
</evidence>
<accession>C4FFB4</accession>
<dbReference type="AlphaFoldDB" id="C4FFB4"/>
<gene>
    <name evidence="1" type="ORF">BIFANG_03014</name>
</gene>
<dbReference type="EMBL" id="ABYS02000004">
    <property type="protein sequence ID" value="EEP21645.1"/>
    <property type="molecule type" value="Genomic_DNA"/>
</dbReference>
<reference evidence="1" key="1">
    <citation type="submission" date="2009-04" db="EMBL/GenBank/DDBJ databases">
        <authorList>
            <person name="Weinstock G."/>
            <person name="Sodergren E."/>
            <person name="Clifton S."/>
            <person name="Fulton L."/>
            <person name="Fulton B."/>
            <person name="Courtney L."/>
            <person name="Fronick C."/>
            <person name="Harrison M."/>
            <person name="Strong C."/>
            <person name="Farmer C."/>
            <person name="Delahaunty K."/>
            <person name="Markovic C."/>
            <person name="Hall O."/>
            <person name="Minx P."/>
            <person name="Tomlinson C."/>
            <person name="Mitreva M."/>
            <person name="Nelson J."/>
            <person name="Hou S."/>
            <person name="Wollam A."/>
            <person name="Pepin K.H."/>
            <person name="Johnson M."/>
            <person name="Bhonagiri V."/>
            <person name="Nash W.E."/>
            <person name="Warren W."/>
            <person name="Chinwalla A."/>
            <person name="Mardis E.R."/>
            <person name="Wilson R.K."/>
        </authorList>
    </citation>
    <scope>NUCLEOTIDE SEQUENCE [LARGE SCALE GENOMIC DNA]</scope>
    <source>
        <strain evidence="1">DSM 20098</strain>
    </source>
</reference>
<proteinExistence type="predicted"/>
<keyword evidence="2" id="KW-1185">Reference proteome</keyword>
<dbReference type="HOGENOM" id="CLU_1168859_0_0_11"/>
<name>C4FFB4_9BIFI</name>
<sequence length="237" mass="25617">MAVVQVGIEAVFCDRLVMAALLDNGSVVHYKDAVHVPNGGEAMRDDDAGPARISVSMAFCISNSVRVSPLEVASFKIRMVGFARIARAMVSSCSCVPIPATHPSSRTRKDGHKKNKYIYLTVFGRELADGIMKPLAEAEGGVWSIDRGGTGCVSTAVPQIRRCAGRLYREYHEAAVAHLHECHHRFAARAAAVIRHCFAADGLATCSVGGGVEASMTRGVRHGELYNDVKRRYNTSM</sequence>
<dbReference type="Proteomes" id="UP000006408">
    <property type="component" value="Unassembled WGS sequence"/>
</dbReference>